<protein>
    <submittedName>
        <fullName evidence="3">Uncharacterized protein</fullName>
    </submittedName>
</protein>
<evidence type="ECO:0000313" key="5">
    <source>
        <dbReference type="Proteomes" id="UP000253065"/>
    </source>
</evidence>
<dbReference type="AlphaFoldDB" id="A0A368UTZ9"/>
<organism evidence="3 4">
    <name type="scientific">Marinobacter nauticus</name>
    <name type="common">Marinobacter hydrocarbonoclasticus</name>
    <name type="synonym">Marinobacter aquaeolei</name>
    <dbReference type="NCBI Taxonomy" id="2743"/>
    <lineage>
        <taxon>Bacteria</taxon>
        <taxon>Pseudomonadati</taxon>
        <taxon>Pseudomonadota</taxon>
        <taxon>Gammaproteobacteria</taxon>
        <taxon>Pseudomonadales</taxon>
        <taxon>Marinobacteraceae</taxon>
        <taxon>Marinobacter</taxon>
    </lineage>
</organism>
<feature type="transmembrane region" description="Helical" evidence="1">
    <location>
        <begin position="20"/>
        <end position="44"/>
    </location>
</feature>
<evidence type="ECO:0000313" key="4">
    <source>
        <dbReference type="Proteomes" id="UP000252795"/>
    </source>
</evidence>
<keyword evidence="1" id="KW-1133">Transmembrane helix</keyword>
<evidence type="ECO:0000256" key="1">
    <source>
        <dbReference type="SAM" id="Phobius"/>
    </source>
</evidence>
<dbReference type="EMBL" id="QNSA01000009">
    <property type="protein sequence ID" value="RBP70989.1"/>
    <property type="molecule type" value="Genomic_DNA"/>
</dbReference>
<gene>
    <name evidence="3" type="ORF">DET51_109119</name>
    <name evidence="2" type="ORF">DET64_109119</name>
</gene>
<sequence length="124" mass="13483">MPYSGSPKTEPPGAIAPVIWYLLNLLALPIIGFIVLLTIAMKSGDAHALRRAHSKAAVYMSILGAVLISSGVAVCWFIYGNTGLFWTYAIVWAVVLHTSFVLWGMISLAQAIGNKPPMFPRRLL</sequence>
<feature type="transmembrane region" description="Helical" evidence="1">
    <location>
        <begin position="56"/>
        <end position="79"/>
    </location>
</feature>
<keyword evidence="1" id="KW-0472">Membrane</keyword>
<dbReference type="Proteomes" id="UP000252795">
    <property type="component" value="Unassembled WGS sequence"/>
</dbReference>
<feature type="transmembrane region" description="Helical" evidence="1">
    <location>
        <begin position="85"/>
        <end position="112"/>
    </location>
</feature>
<dbReference type="RefSeq" id="WP_113880286.1">
    <property type="nucleotide sequence ID" value="NZ_QNSA01000009.1"/>
</dbReference>
<evidence type="ECO:0000313" key="2">
    <source>
        <dbReference type="EMBL" id="RBP70989.1"/>
    </source>
</evidence>
<accession>A0A368UTZ9</accession>
<name>A0A368UTZ9_MARNT</name>
<keyword evidence="5" id="KW-1185">Reference proteome</keyword>
<proteinExistence type="predicted"/>
<reference evidence="3 4" key="1">
    <citation type="submission" date="2018-07" db="EMBL/GenBank/DDBJ databases">
        <title>Freshwater and sediment microbial communities from various areas in North America, analyzing microbe dynamics in response to fracking.</title>
        <authorList>
            <person name="Lamendella R."/>
        </authorList>
    </citation>
    <scope>NUCLEOTIDE SEQUENCE [LARGE SCALE GENOMIC DNA]</scope>
    <source>
        <strain evidence="3 4">114E</strain>
        <strain evidence="2 5">114E_o</strain>
    </source>
</reference>
<dbReference type="Proteomes" id="UP000253065">
    <property type="component" value="Unassembled WGS sequence"/>
</dbReference>
<evidence type="ECO:0000313" key="3">
    <source>
        <dbReference type="EMBL" id="RCW32289.1"/>
    </source>
</evidence>
<comment type="caution">
    <text evidence="3">The sequence shown here is derived from an EMBL/GenBank/DDBJ whole genome shotgun (WGS) entry which is preliminary data.</text>
</comment>
<dbReference type="EMBL" id="QPJB01000009">
    <property type="protein sequence ID" value="RCW32289.1"/>
    <property type="molecule type" value="Genomic_DNA"/>
</dbReference>
<keyword evidence="1" id="KW-0812">Transmembrane</keyword>